<name>A0AAW1C9C4_CROAD</name>
<reference evidence="1 2" key="1">
    <citation type="journal article" date="2024" name="Proc. Natl. Acad. Sci. U.S.A.">
        <title>The genetic regulatory architecture and epigenomic basis for age-related changes in rattlesnake venom.</title>
        <authorList>
            <person name="Hogan M.P."/>
            <person name="Holding M.L."/>
            <person name="Nystrom G.S."/>
            <person name="Colston T.J."/>
            <person name="Bartlett D.A."/>
            <person name="Mason A.J."/>
            <person name="Ellsworth S.A."/>
            <person name="Rautsaw R.M."/>
            <person name="Lawrence K.C."/>
            <person name="Strickland J.L."/>
            <person name="He B."/>
            <person name="Fraser P."/>
            <person name="Margres M.J."/>
            <person name="Gilbert D.M."/>
            <person name="Gibbs H.L."/>
            <person name="Parkinson C.L."/>
            <person name="Rokyta D.R."/>
        </authorList>
    </citation>
    <scope>NUCLEOTIDE SEQUENCE [LARGE SCALE GENOMIC DNA]</scope>
    <source>
        <strain evidence="1">DRR0105</strain>
    </source>
</reference>
<proteinExistence type="predicted"/>
<accession>A0AAW1C9C4</accession>
<gene>
    <name evidence="1" type="ORF">NXF25_001365</name>
</gene>
<evidence type="ECO:0000313" key="2">
    <source>
        <dbReference type="Proteomes" id="UP001474421"/>
    </source>
</evidence>
<dbReference type="Proteomes" id="UP001474421">
    <property type="component" value="Unassembled WGS sequence"/>
</dbReference>
<organism evidence="1 2">
    <name type="scientific">Crotalus adamanteus</name>
    <name type="common">Eastern diamondback rattlesnake</name>
    <dbReference type="NCBI Taxonomy" id="8729"/>
    <lineage>
        <taxon>Eukaryota</taxon>
        <taxon>Metazoa</taxon>
        <taxon>Chordata</taxon>
        <taxon>Craniata</taxon>
        <taxon>Vertebrata</taxon>
        <taxon>Euteleostomi</taxon>
        <taxon>Lepidosauria</taxon>
        <taxon>Squamata</taxon>
        <taxon>Bifurcata</taxon>
        <taxon>Unidentata</taxon>
        <taxon>Episquamata</taxon>
        <taxon>Toxicofera</taxon>
        <taxon>Serpentes</taxon>
        <taxon>Colubroidea</taxon>
        <taxon>Viperidae</taxon>
        <taxon>Crotalinae</taxon>
        <taxon>Crotalus</taxon>
    </lineage>
</organism>
<comment type="caution">
    <text evidence="1">The sequence shown here is derived from an EMBL/GenBank/DDBJ whole genome shotgun (WGS) entry which is preliminary data.</text>
</comment>
<dbReference type="AlphaFoldDB" id="A0AAW1C9C4"/>
<evidence type="ECO:0000313" key="1">
    <source>
        <dbReference type="EMBL" id="KAK9410190.1"/>
    </source>
</evidence>
<sequence length="38" mass="4310">MPRHNYYKVAPLVKSLSAKHGVHYVCKPILTAFADILQ</sequence>
<dbReference type="EMBL" id="JAOTOJ010000001">
    <property type="protein sequence ID" value="KAK9410190.1"/>
    <property type="molecule type" value="Genomic_DNA"/>
</dbReference>
<protein>
    <submittedName>
        <fullName evidence="1">Uncharacterized protein</fullName>
    </submittedName>
</protein>
<keyword evidence="2" id="KW-1185">Reference proteome</keyword>